<dbReference type="PANTHER" id="PTHR43767:SF1">
    <property type="entry name" value="NONRIBOSOMAL PEPTIDE SYNTHASE PES1 (EUROFUNG)-RELATED"/>
    <property type="match status" value="1"/>
</dbReference>
<dbReference type="InterPro" id="IPR050237">
    <property type="entry name" value="ATP-dep_AMP-bd_enzyme"/>
</dbReference>
<keyword evidence="4" id="KW-1185">Reference proteome</keyword>
<gene>
    <name evidence="3" type="ORF">CW354_18175</name>
</gene>
<dbReference type="InterPro" id="IPR045851">
    <property type="entry name" value="AMP-bd_C_sf"/>
</dbReference>
<feature type="domain" description="AMP-binding enzyme C-terminal" evidence="2">
    <location>
        <begin position="443"/>
        <end position="522"/>
    </location>
</feature>
<dbReference type="GO" id="GO:0016878">
    <property type="term" value="F:acid-thiol ligase activity"/>
    <property type="evidence" value="ECO:0007669"/>
    <property type="project" value="UniProtKB-ARBA"/>
</dbReference>
<proteinExistence type="predicted"/>
<feature type="domain" description="AMP-dependent synthetase/ligase" evidence="1">
    <location>
        <begin position="27"/>
        <end position="392"/>
    </location>
</feature>
<evidence type="ECO:0000313" key="3">
    <source>
        <dbReference type="EMBL" id="PQA86276.1"/>
    </source>
</evidence>
<dbReference type="AlphaFoldDB" id="A0A2S7K1C1"/>
<dbReference type="SUPFAM" id="SSF56801">
    <property type="entry name" value="Acetyl-CoA synthetase-like"/>
    <property type="match status" value="1"/>
</dbReference>
<evidence type="ECO:0000259" key="2">
    <source>
        <dbReference type="Pfam" id="PF13193"/>
    </source>
</evidence>
<dbReference type="PANTHER" id="PTHR43767">
    <property type="entry name" value="LONG-CHAIN-FATTY-ACID--COA LIGASE"/>
    <property type="match status" value="1"/>
</dbReference>
<name>A0A2S7K1C1_9PROT</name>
<dbReference type="Gene3D" id="3.40.50.12780">
    <property type="entry name" value="N-terminal domain of ligase-like"/>
    <property type="match status" value="1"/>
</dbReference>
<organism evidence="3 4">
    <name type="scientific">Hyphococcus luteus</name>
    <dbReference type="NCBI Taxonomy" id="2058213"/>
    <lineage>
        <taxon>Bacteria</taxon>
        <taxon>Pseudomonadati</taxon>
        <taxon>Pseudomonadota</taxon>
        <taxon>Alphaproteobacteria</taxon>
        <taxon>Parvularculales</taxon>
        <taxon>Parvularculaceae</taxon>
        <taxon>Hyphococcus</taxon>
    </lineage>
</organism>
<dbReference type="OrthoDB" id="9803968at2"/>
<dbReference type="Pfam" id="PF00501">
    <property type="entry name" value="AMP-binding"/>
    <property type="match status" value="1"/>
</dbReference>
<evidence type="ECO:0000259" key="1">
    <source>
        <dbReference type="Pfam" id="PF00501"/>
    </source>
</evidence>
<dbReference type="RefSeq" id="WP_104831488.1">
    <property type="nucleotide sequence ID" value="NZ_PJCH01000015.1"/>
</dbReference>
<dbReference type="EMBL" id="PJCH01000015">
    <property type="protein sequence ID" value="PQA86276.1"/>
    <property type="molecule type" value="Genomic_DNA"/>
</dbReference>
<dbReference type="Proteomes" id="UP000239504">
    <property type="component" value="Unassembled WGS sequence"/>
</dbReference>
<dbReference type="Gene3D" id="3.30.300.30">
    <property type="match status" value="1"/>
</dbReference>
<reference evidence="3 4" key="1">
    <citation type="submission" date="2017-12" db="EMBL/GenBank/DDBJ databases">
        <authorList>
            <person name="Hurst M.R.H."/>
        </authorList>
    </citation>
    <scope>NUCLEOTIDE SEQUENCE [LARGE SCALE GENOMIC DNA]</scope>
    <source>
        <strain evidence="3 4">SY-3-19</strain>
    </source>
</reference>
<dbReference type="Pfam" id="PF13193">
    <property type="entry name" value="AMP-binding_C"/>
    <property type="match status" value="1"/>
</dbReference>
<dbReference type="InterPro" id="IPR025110">
    <property type="entry name" value="AMP-bd_C"/>
</dbReference>
<evidence type="ECO:0000313" key="4">
    <source>
        <dbReference type="Proteomes" id="UP000239504"/>
    </source>
</evidence>
<sequence length="542" mass="59837">MHAAHASTPGGGRHPTTEMRMLRDNLRRCAEHYPDKIAFHQGERTITWSEIYRRSLALAGALQARGVRPGDRVAILAKECIEIYEHFFACMIIGAVRVGVNWRYSSREMLHVLKNSSVTVCVVQDKCWPLIEPRNDEFKALSIDIIGLGVGHGFDTDYELLIEKAPELVATDFDENAPLLHTYTSGATAHPKAVILSHKAILTEITYAPHYYGISANDRYYMPAQSAWVAVVGGLFGLASGSGTIIPTDVFDVGDCVDDINRHKATVALLVPAMIPAVLDYLKENDLSLPSLHTIAYGSAPTTPALIRRTTDTLGVNLVQLYGMTECVAWACFLQPDDHRRALAGEEHILRSSGRFAAFIDYKICNDDGEEVPAGEAGVIYLKGDTIMSGYLNQPEETAGVLNADGWLKTNDIGRIDKNGFVYLLDRRNFLINTGGVNVFPAQVEAVLAENEIVSESSVVGVPHPRWGEAVIAAIVLRNGVQLSDEDCIAQLNAHCVENLSKQECPKHFIFMNELPRTITGKLQKRDLKLYISENVKLPWDE</sequence>
<protein>
    <recommendedName>
        <fullName evidence="5">Long-chain fatty acid--CoA ligase</fullName>
    </recommendedName>
</protein>
<dbReference type="InterPro" id="IPR000873">
    <property type="entry name" value="AMP-dep_synth/lig_dom"/>
</dbReference>
<comment type="caution">
    <text evidence="3">The sequence shown here is derived from an EMBL/GenBank/DDBJ whole genome shotgun (WGS) entry which is preliminary data.</text>
</comment>
<evidence type="ECO:0008006" key="5">
    <source>
        <dbReference type="Google" id="ProtNLM"/>
    </source>
</evidence>
<dbReference type="InterPro" id="IPR042099">
    <property type="entry name" value="ANL_N_sf"/>
</dbReference>
<accession>A0A2S7K1C1</accession>